<sequence length="183" mass="19368">MKPSPALAAALLAAIAALALPVVTHAQAPGIHRTDLQREDLSIPGREVVQVLVAFEPGVVAGNHHHNGEEIVYVTQGALEYRLEGRAPVTLKQGDALFIPYGVNHEVVNVGTGRSAELATYVVEKGKPLLVPATPAPVAQTQIAAPTALDIAARATRLELKFADQIPLKPTIFDSATAWEDEP</sequence>
<keyword evidence="1" id="KW-0732">Signal</keyword>
<feature type="domain" description="Cupin type-2" evidence="2">
    <location>
        <begin position="52"/>
        <end position="118"/>
    </location>
</feature>
<dbReference type="SUPFAM" id="SSF51182">
    <property type="entry name" value="RmlC-like cupins"/>
    <property type="match status" value="1"/>
</dbReference>
<dbReference type="PANTHER" id="PTHR38599">
    <property type="entry name" value="CUPIN DOMAIN PROTEIN (AFU_ORTHOLOGUE AFUA_3G13620)"/>
    <property type="match status" value="1"/>
</dbReference>
<keyword evidence="4" id="KW-1185">Reference proteome</keyword>
<dbReference type="EMBL" id="AP027041">
    <property type="protein sequence ID" value="BDU15314.1"/>
    <property type="molecule type" value="Genomic_DNA"/>
</dbReference>
<dbReference type="Proteomes" id="UP001317822">
    <property type="component" value="Chromosome"/>
</dbReference>
<name>A0ABM8D9W0_9GAMM</name>
<evidence type="ECO:0000256" key="1">
    <source>
        <dbReference type="SAM" id="SignalP"/>
    </source>
</evidence>
<accession>A0ABM8D9W0</accession>
<evidence type="ECO:0000313" key="3">
    <source>
        <dbReference type="EMBL" id="BDU15314.1"/>
    </source>
</evidence>
<dbReference type="RefSeq" id="WP_281780826.1">
    <property type="nucleotide sequence ID" value="NZ_AP027041.1"/>
</dbReference>
<gene>
    <name evidence="3" type="ORF">LA521A_05150</name>
</gene>
<evidence type="ECO:0000313" key="4">
    <source>
        <dbReference type="Proteomes" id="UP001317822"/>
    </source>
</evidence>
<dbReference type="Pfam" id="PF07883">
    <property type="entry name" value="Cupin_2"/>
    <property type="match status" value="1"/>
</dbReference>
<feature type="chain" id="PRO_5046608028" evidence="1">
    <location>
        <begin position="27"/>
        <end position="183"/>
    </location>
</feature>
<protein>
    <submittedName>
        <fullName evidence="3">Cupin domain-containing protein</fullName>
    </submittedName>
</protein>
<dbReference type="InterPro" id="IPR011051">
    <property type="entry name" value="RmlC_Cupin_sf"/>
</dbReference>
<dbReference type="InterPro" id="IPR013096">
    <property type="entry name" value="Cupin_2"/>
</dbReference>
<reference evidence="3 4" key="1">
    <citation type="journal article" date="2023" name="Int. J. Syst. Evol. Microbiol.">
        <title>Physiological and genomic analyses of cobalamin (vitamin B12)-auxotrophy of Lysobacter auxotrophicus sp. nov., a methionine-auxotrophic chitinolytic bacterium isolated from chitin-treated soil.</title>
        <authorList>
            <person name="Saito A."/>
            <person name="Dohra H."/>
            <person name="Hamada M."/>
            <person name="Moriuchi R."/>
            <person name="Kotsuchibashi Y."/>
            <person name="Mori K."/>
        </authorList>
    </citation>
    <scope>NUCLEOTIDE SEQUENCE [LARGE SCALE GENOMIC DNA]</scope>
    <source>
        <strain evidence="3 4">5-21a</strain>
    </source>
</reference>
<evidence type="ECO:0000259" key="2">
    <source>
        <dbReference type="Pfam" id="PF07883"/>
    </source>
</evidence>
<organism evidence="3 4">
    <name type="scientific">Lysobacter auxotrophicus</name>
    <dbReference type="NCBI Taxonomy" id="2992573"/>
    <lineage>
        <taxon>Bacteria</taxon>
        <taxon>Pseudomonadati</taxon>
        <taxon>Pseudomonadota</taxon>
        <taxon>Gammaproteobacteria</taxon>
        <taxon>Lysobacterales</taxon>
        <taxon>Lysobacteraceae</taxon>
        <taxon>Lysobacter</taxon>
    </lineage>
</organism>
<dbReference type="InterPro" id="IPR014710">
    <property type="entry name" value="RmlC-like_jellyroll"/>
</dbReference>
<feature type="signal peptide" evidence="1">
    <location>
        <begin position="1"/>
        <end position="26"/>
    </location>
</feature>
<dbReference type="PANTHER" id="PTHR38599:SF1">
    <property type="entry name" value="CUPIN DOMAIN PROTEIN (AFU_ORTHOLOGUE AFUA_3G13620)"/>
    <property type="match status" value="1"/>
</dbReference>
<dbReference type="Gene3D" id="2.60.120.10">
    <property type="entry name" value="Jelly Rolls"/>
    <property type="match status" value="1"/>
</dbReference>
<proteinExistence type="predicted"/>
<dbReference type="CDD" id="cd02235">
    <property type="entry name" value="cupin_BLL4011-like"/>
    <property type="match status" value="1"/>
</dbReference>